<dbReference type="Pfam" id="PF02891">
    <property type="entry name" value="zf-MIZ"/>
    <property type="match status" value="1"/>
</dbReference>
<dbReference type="GO" id="GO:0016925">
    <property type="term" value="P:protein sumoylation"/>
    <property type="evidence" value="ECO:0007669"/>
    <property type="project" value="TreeGrafter"/>
</dbReference>
<dbReference type="PROSITE" id="PS51044">
    <property type="entry name" value="ZF_SP_RING"/>
    <property type="match status" value="1"/>
</dbReference>
<proteinExistence type="predicted"/>
<evidence type="ECO:0000256" key="3">
    <source>
        <dbReference type="ARBA" id="ARBA00022833"/>
    </source>
</evidence>
<reference evidence="7 8" key="1">
    <citation type="journal article" date="2015" name="Genome Biol. Evol.">
        <title>Phylogenomic analyses indicate that early fungi evolved digesting cell walls of algal ancestors of land plants.</title>
        <authorList>
            <person name="Chang Y."/>
            <person name="Wang S."/>
            <person name="Sekimoto S."/>
            <person name="Aerts A.L."/>
            <person name="Choi C."/>
            <person name="Clum A."/>
            <person name="LaButti K.M."/>
            <person name="Lindquist E.A."/>
            <person name="Yee Ngan C."/>
            <person name="Ohm R.A."/>
            <person name="Salamov A.A."/>
            <person name="Grigoriev I.V."/>
            <person name="Spatafora J.W."/>
            <person name="Berbee M.L."/>
        </authorList>
    </citation>
    <scope>NUCLEOTIDE SEQUENCE [LARGE SCALE GENOMIC DNA]</scope>
    <source>
        <strain evidence="7 8">JEL478</strain>
    </source>
</reference>
<keyword evidence="3" id="KW-0862">Zinc</keyword>
<accession>A0A139A836</accession>
<name>A0A139A836_GONPJ</name>
<dbReference type="GO" id="GO:0008270">
    <property type="term" value="F:zinc ion binding"/>
    <property type="evidence" value="ECO:0007669"/>
    <property type="project" value="UniProtKB-KW"/>
</dbReference>
<keyword evidence="1" id="KW-0479">Metal-binding</keyword>
<dbReference type="InterPro" id="IPR013083">
    <property type="entry name" value="Znf_RING/FYVE/PHD"/>
</dbReference>
<evidence type="ECO:0000313" key="7">
    <source>
        <dbReference type="EMBL" id="KXS12966.1"/>
    </source>
</evidence>
<dbReference type="AlphaFoldDB" id="A0A139A836"/>
<dbReference type="GO" id="GO:0061665">
    <property type="term" value="F:SUMO ligase activity"/>
    <property type="evidence" value="ECO:0007669"/>
    <property type="project" value="TreeGrafter"/>
</dbReference>
<dbReference type="InterPro" id="IPR004181">
    <property type="entry name" value="Znf_MIZ"/>
</dbReference>
<feature type="region of interest" description="Disordered" evidence="5">
    <location>
        <begin position="97"/>
        <end position="116"/>
    </location>
</feature>
<dbReference type="EMBL" id="KQ965783">
    <property type="protein sequence ID" value="KXS12966.1"/>
    <property type="molecule type" value="Genomic_DNA"/>
</dbReference>
<dbReference type="STRING" id="1344416.A0A139A836"/>
<dbReference type="GO" id="GO:0000785">
    <property type="term" value="C:chromatin"/>
    <property type="evidence" value="ECO:0007669"/>
    <property type="project" value="TreeGrafter"/>
</dbReference>
<dbReference type="PANTHER" id="PTHR10782:SF4">
    <property type="entry name" value="TONALLI, ISOFORM E"/>
    <property type="match status" value="1"/>
</dbReference>
<organism evidence="7 8">
    <name type="scientific">Gonapodya prolifera (strain JEL478)</name>
    <name type="common">Monoblepharis prolifera</name>
    <dbReference type="NCBI Taxonomy" id="1344416"/>
    <lineage>
        <taxon>Eukaryota</taxon>
        <taxon>Fungi</taxon>
        <taxon>Fungi incertae sedis</taxon>
        <taxon>Chytridiomycota</taxon>
        <taxon>Chytridiomycota incertae sedis</taxon>
        <taxon>Monoblepharidomycetes</taxon>
        <taxon>Monoblepharidales</taxon>
        <taxon>Gonapodyaceae</taxon>
        <taxon>Gonapodya</taxon>
    </lineage>
</organism>
<evidence type="ECO:0000256" key="1">
    <source>
        <dbReference type="ARBA" id="ARBA00022723"/>
    </source>
</evidence>
<evidence type="ECO:0000259" key="6">
    <source>
        <dbReference type="PROSITE" id="PS51044"/>
    </source>
</evidence>
<keyword evidence="2 4" id="KW-0863">Zinc-finger</keyword>
<feature type="compositionally biased region" description="Low complexity" evidence="5">
    <location>
        <begin position="97"/>
        <end position="107"/>
    </location>
</feature>
<evidence type="ECO:0000313" key="8">
    <source>
        <dbReference type="Proteomes" id="UP000070544"/>
    </source>
</evidence>
<dbReference type="Proteomes" id="UP000070544">
    <property type="component" value="Unassembled WGS sequence"/>
</dbReference>
<sequence>MRYANPEVVKTLIEQDRLSVFRVAELNILIGYLREVKGIEYLTIGGLKANIVETCRTAIRGGAPVQYVPPPIQPRPAPATAPVGPWGMPPPNLLARRPPLQPLSSSTQPPPAAAMPQTLPQTSAELFEKVKRAVGRKGTWVDMSMHDAKLAVTIPHFYSSSFTLKPPSLVRHLQSHTAALILIRCLFHPVSRLPSLASPFRSNFISLFPRSSTNHIIAPAYMMAPFEVQRQGRGVSKIFIPKDSTPDAWYFELGSWEEWHTGVQLKLPWPTRNGILCLVSVRARSPDEMLSMVYEQSCASASGGGGEDIGPAQHPNTAIPAWRLAAVPQPDSTTEPPRTSLSISKYEHELPSSLHTMRERIAAAKKLTADDEGVEIGDETVYFRCPLTLVRVQHPCKGQQCTHVDAFDAESFLVYAKNLDPWECVVSRCGKILTFEDLRIDPLLYDALKQYPDDDRCIVRADGTHARLPNPSPTPRRDDRPHHPFSTSCSPSPPPVFRKRTHSLSPSPPPRPLVVIDVDALDLDDTPGASPGLVGAVAARRKKARVGRPAPAQPTTTTTAKVTRVVNLCSSDEDEMEGVQKGVEKGMGVQKGVGVGGEKSATRKVGEPVDVDVNDPDPDATLAVAADANGSLPNENEELNALFKHFLGVEMR</sequence>
<feature type="region of interest" description="Disordered" evidence="5">
    <location>
        <begin position="462"/>
        <end position="511"/>
    </location>
</feature>
<protein>
    <recommendedName>
        <fullName evidence="6">SP-RING-type domain-containing protein</fullName>
    </recommendedName>
</protein>
<feature type="domain" description="SP-RING-type" evidence="6">
    <location>
        <begin position="370"/>
        <end position="453"/>
    </location>
</feature>
<evidence type="ECO:0000256" key="5">
    <source>
        <dbReference type="SAM" id="MobiDB-lite"/>
    </source>
</evidence>
<dbReference type="Gene3D" id="3.30.40.10">
    <property type="entry name" value="Zinc/RING finger domain, C3HC4 (zinc finger)"/>
    <property type="match status" value="1"/>
</dbReference>
<evidence type="ECO:0000256" key="4">
    <source>
        <dbReference type="PROSITE-ProRule" id="PRU00452"/>
    </source>
</evidence>
<gene>
    <name evidence="7" type="ORF">M427DRAFT_156993</name>
</gene>
<dbReference type="PANTHER" id="PTHR10782">
    <property type="entry name" value="ZINC FINGER MIZ DOMAIN-CONTAINING PROTEIN"/>
    <property type="match status" value="1"/>
</dbReference>
<evidence type="ECO:0000256" key="2">
    <source>
        <dbReference type="ARBA" id="ARBA00022771"/>
    </source>
</evidence>
<keyword evidence="8" id="KW-1185">Reference proteome</keyword>
<dbReference type="OrthoDB" id="28127at2759"/>